<gene>
    <name evidence="1" type="ORF">EVAR_80131_1</name>
</gene>
<evidence type="ECO:0000313" key="1">
    <source>
        <dbReference type="EMBL" id="GBP06220.1"/>
    </source>
</evidence>
<keyword evidence="2" id="KW-1185">Reference proteome</keyword>
<dbReference type="AlphaFoldDB" id="A0A4C1SY78"/>
<organism evidence="1 2">
    <name type="scientific">Eumeta variegata</name>
    <name type="common">Bagworm moth</name>
    <name type="synonym">Eumeta japonica</name>
    <dbReference type="NCBI Taxonomy" id="151549"/>
    <lineage>
        <taxon>Eukaryota</taxon>
        <taxon>Metazoa</taxon>
        <taxon>Ecdysozoa</taxon>
        <taxon>Arthropoda</taxon>
        <taxon>Hexapoda</taxon>
        <taxon>Insecta</taxon>
        <taxon>Pterygota</taxon>
        <taxon>Neoptera</taxon>
        <taxon>Endopterygota</taxon>
        <taxon>Lepidoptera</taxon>
        <taxon>Glossata</taxon>
        <taxon>Ditrysia</taxon>
        <taxon>Tineoidea</taxon>
        <taxon>Psychidae</taxon>
        <taxon>Oiketicinae</taxon>
        <taxon>Eumeta</taxon>
    </lineage>
</organism>
<sequence length="86" mass="9050">MSKPPYLSISSFPLNQFPTQKAGNALVTALKSRISMDGGDHLYSGDLRAAHNRAVAEGRVVPATSIPAAAKCRETACALMEAAIHV</sequence>
<name>A0A4C1SY78_EUMVA</name>
<dbReference type="Proteomes" id="UP000299102">
    <property type="component" value="Unassembled WGS sequence"/>
</dbReference>
<evidence type="ECO:0000313" key="2">
    <source>
        <dbReference type="Proteomes" id="UP000299102"/>
    </source>
</evidence>
<comment type="caution">
    <text evidence="1">The sequence shown here is derived from an EMBL/GenBank/DDBJ whole genome shotgun (WGS) entry which is preliminary data.</text>
</comment>
<accession>A0A4C1SY78</accession>
<dbReference type="EMBL" id="BGZK01004005">
    <property type="protein sequence ID" value="GBP06220.1"/>
    <property type="molecule type" value="Genomic_DNA"/>
</dbReference>
<proteinExistence type="predicted"/>
<reference evidence="1 2" key="1">
    <citation type="journal article" date="2019" name="Commun. Biol.">
        <title>The bagworm genome reveals a unique fibroin gene that provides high tensile strength.</title>
        <authorList>
            <person name="Kono N."/>
            <person name="Nakamura H."/>
            <person name="Ohtoshi R."/>
            <person name="Tomita M."/>
            <person name="Numata K."/>
            <person name="Arakawa K."/>
        </authorList>
    </citation>
    <scope>NUCLEOTIDE SEQUENCE [LARGE SCALE GENOMIC DNA]</scope>
</reference>
<protein>
    <submittedName>
        <fullName evidence="1">Uncharacterized protein</fullName>
    </submittedName>
</protein>